<accession>A0ABU9TUF5</accession>
<dbReference type="Proteomes" id="UP001449225">
    <property type="component" value="Unassembled WGS sequence"/>
</dbReference>
<comment type="caution">
    <text evidence="1">The sequence shown here is derived from an EMBL/GenBank/DDBJ whole genome shotgun (WGS) entry which is preliminary data.</text>
</comment>
<evidence type="ECO:0000313" key="1">
    <source>
        <dbReference type="EMBL" id="MEM5537325.1"/>
    </source>
</evidence>
<dbReference type="Pfam" id="PF07209">
    <property type="entry name" value="DUF1415"/>
    <property type="match status" value="1"/>
</dbReference>
<keyword evidence="2" id="KW-1185">Reference proteome</keyword>
<gene>
    <name evidence="1" type="ORF">WNY58_13090</name>
</gene>
<reference evidence="1 2" key="1">
    <citation type="submission" date="2024-03" db="EMBL/GenBank/DDBJ databases">
        <title>Community enrichment and isolation of bacterial strains for fucoidan degradation.</title>
        <authorList>
            <person name="Sichert A."/>
        </authorList>
    </citation>
    <scope>NUCLEOTIDE SEQUENCE [LARGE SCALE GENOMIC DNA]</scope>
    <source>
        <strain evidence="1 2">AS76</strain>
    </source>
</reference>
<sequence>MNRQKFPFPAAEATQLTQQWVEAMVVGLNLCPFAAPEVRNNGIRYTASHASELDVAIQDFLNELQHIQNSKEAELSTSLISFTGTAVDFYSFLDLLDMCQDALEDAGLDGVFQLASFHPHYCFAGVEANDISNWTNRAPFPTIHIIREGQMSRVLMHYKTPEEIPERNIELMKTLGRDGLIARFPPFANYADHSA</sequence>
<name>A0ABU9TUF5_9GAMM</name>
<proteinExistence type="predicted"/>
<dbReference type="InterPro" id="IPR009858">
    <property type="entry name" value="DUF1415"/>
</dbReference>
<evidence type="ECO:0000313" key="2">
    <source>
        <dbReference type="Proteomes" id="UP001449225"/>
    </source>
</evidence>
<dbReference type="EMBL" id="JBBMRA010000013">
    <property type="protein sequence ID" value="MEM5537325.1"/>
    <property type="molecule type" value="Genomic_DNA"/>
</dbReference>
<dbReference type="RefSeq" id="WP_067988315.1">
    <property type="nucleotide sequence ID" value="NZ_JBBMRA010000013.1"/>
</dbReference>
<protein>
    <submittedName>
        <fullName evidence="1">DUF1415 domain-containing protein</fullName>
    </submittedName>
</protein>
<organism evidence="1 2">
    <name type="scientific">Neptuniibacter pectenicola</name>
    <dbReference type="NCBI Taxonomy" id="1806669"/>
    <lineage>
        <taxon>Bacteria</taxon>
        <taxon>Pseudomonadati</taxon>
        <taxon>Pseudomonadota</taxon>
        <taxon>Gammaproteobacteria</taxon>
        <taxon>Oceanospirillales</taxon>
        <taxon>Oceanospirillaceae</taxon>
        <taxon>Neptuniibacter</taxon>
    </lineage>
</organism>